<dbReference type="AlphaFoldDB" id="A0A3M7PZJ8"/>
<evidence type="ECO:0000313" key="2">
    <source>
        <dbReference type="Proteomes" id="UP000276133"/>
    </source>
</evidence>
<accession>A0A3M7PZJ8</accession>
<keyword evidence="2" id="KW-1185">Reference proteome</keyword>
<evidence type="ECO:0000313" key="1">
    <source>
        <dbReference type="EMBL" id="RNA04151.1"/>
    </source>
</evidence>
<organism evidence="1 2">
    <name type="scientific">Brachionus plicatilis</name>
    <name type="common">Marine rotifer</name>
    <name type="synonym">Brachionus muelleri</name>
    <dbReference type="NCBI Taxonomy" id="10195"/>
    <lineage>
        <taxon>Eukaryota</taxon>
        <taxon>Metazoa</taxon>
        <taxon>Spiralia</taxon>
        <taxon>Gnathifera</taxon>
        <taxon>Rotifera</taxon>
        <taxon>Eurotatoria</taxon>
        <taxon>Monogononta</taxon>
        <taxon>Pseudotrocha</taxon>
        <taxon>Ploima</taxon>
        <taxon>Brachionidae</taxon>
        <taxon>Brachionus</taxon>
    </lineage>
</organism>
<dbReference type="Proteomes" id="UP000276133">
    <property type="component" value="Unassembled WGS sequence"/>
</dbReference>
<reference evidence="1 2" key="1">
    <citation type="journal article" date="2018" name="Sci. Rep.">
        <title>Genomic signatures of local adaptation to the degree of environmental predictability in rotifers.</title>
        <authorList>
            <person name="Franch-Gras L."/>
            <person name="Hahn C."/>
            <person name="Garcia-Roger E.M."/>
            <person name="Carmona M.J."/>
            <person name="Serra M."/>
            <person name="Gomez A."/>
        </authorList>
    </citation>
    <scope>NUCLEOTIDE SEQUENCE [LARGE SCALE GENOMIC DNA]</scope>
    <source>
        <strain evidence="1">HYR1</strain>
    </source>
</reference>
<sequence>MSKRTIRKRSAGHRYFQDRRQLMNGLLPFISLIFAQNKINSHKTHFIVKDVENNIVLGGGQLWPAGLRPDLNGHLAGQFKRQILAVNLTAAF</sequence>
<comment type="caution">
    <text evidence="1">The sequence shown here is derived from an EMBL/GenBank/DDBJ whole genome shotgun (WGS) entry which is preliminary data.</text>
</comment>
<gene>
    <name evidence="1" type="ORF">BpHYR1_038282</name>
</gene>
<name>A0A3M7PZJ8_BRAPC</name>
<dbReference type="EMBL" id="REGN01008215">
    <property type="protein sequence ID" value="RNA04151.1"/>
    <property type="molecule type" value="Genomic_DNA"/>
</dbReference>
<proteinExistence type="predicted"/>
<protein>
    <submittedName>
        <fullName evidence="1">Uncharacterized protein</fullName>
    </submittedName>
</protein>